<dbReference type="EMBL" id="KE385138">
    <property type="protein sequence ID" value="KJK73262.1"/>
    <property type="molecule type" value="Genomic_DNA"/>
</dbReference>
<accession>A0A0D9NGZ1</accession>
<dbReference type="Proteomes" id="UP000054544">
    <property type="component" value="Unassembled WGS sequence"/>
</dbReference>
<reference evidence="2" key="1">
    <citation type="journal article" date="2014" name="BMC Genomics">
        <title>The genome sequence of the biocontrol fungus Metarhizium anisopliae and comparative genomics of Metarhizium species.</title>
        <authorList>
            <person name="Pattemore J.A."/>
            <person name="Hane J.K."/>
            <person name="Williams A.H."/>
            <person name="Wilson B.A."/>
            <person name="Stodart B.J."/>
            <person name="Ash G.J."/>
        </authorList>
    </citation>
    <scope>NUCLEOTIDE SEQUENCE [LARGE SCALE GENOMIC DNA]</scope>
    <source>
        <strain evidence="2">BRIP 53293</strain>
    </source>
</reference>
<dbReference type="AlphaFoldDB" id="A0A0D9NGZ1"/>
<keyword evidence="2" id="KW-1185">Reference proteome</keyword>
<evidence type="ECO:0000313" key="2">
    <source>
        <dbReference type="Proteomes" id="UP000054544"/>
    </source>
</evidence>
<gene>
    <name evidence="1" type="ORF">H634G_11725</name>
</gene>
<proteinExistence type="predicted"/>
<evidence type="ECO:0000313" key="1">
    <source>
        <dbReference type="EMBL" id="KJK73262.1"/>
    </source>
</evidence>
<sequence>MEHKLPWAVNLYNECPCCTIILGHFVRRPGSLHMLHISKYGKALQHIACI</sequence>
<organism evidence="1 2">
    <name type="scientific">Metarhizium anisopliae BRIP 53293</name>
    <dbReference type="NCBI Taxonomy" id="1291518"/>
    <lineage>
        <taxon>Eukaryota</taxon>
        <taxon>Fungi</taxon>
        <taxon>Dikarya</taxon>
        <taxon>Ascomycota</taxon>
        <taxon>Pezizomycotina</taxon>
        <taxon>Sordariomycetes</taxon>
        <taxon>Hypocreomycetidae</taxon>
        <taxon>Hypocreales</taxon>
        <taxon>Clavicipitaceae</taxon>
        <taxon>Metarhizium</taxon>
    </lineage>
</organism>
<protein>
    <submittedName>
        <fullName evidence="1">Uncharacterized protein</fullName>
    </submittedName>
</protein>
<name>A0A0D9NGZ1_METAN</name>